<dbReference type="KEGG" id="hsc:HVS_03495"/>
<sequence length="102" mass="11605">MSRAITVTPEELTRTANSVEGKTKEYVSLYNKLYSEVDSMSKSWSGEANRAYAGQIEGFRKEFENLKKVLENYTALLRESARVYGQTETNIRDSAKKLITGR</sequence>
<reference evidence="4 8" key="2">
    <citation type="journal article" date="2018" name="Syst. Appl. Microbiol.">
        <title>Characterization and high-quality draft genome sequence of Herbivorax saccincola A7, an anaerobic, alkaliphilic, thermophilic, cellulolytic, and xylanolytic bacterium.</title>
        <authorList>
            <person name="Aikawa S."/>
            <person name="Baramee S."/>
            <person name="Sermsathanaswadi J."/>
            <person name="Thianheng P."/>
            <person name="Tachaapaikoon C."/>
            <person name="Shikata A."/>
            <person name="Waeonukul R."/>
            <person name="Pason P."/>
            <person name="Ratanakhanokchai K."/>
            <person name="Kosugi A."/>
        </authorList>
    </citation>
    <scope>NUCLEOTIDE SEQUENCE [LARGE SCALE GENOMIC DNA]</scope>
    <source>
        <strain evidence="4 8">A7</strain>
    </source>
</reference>
<dbReference type="Proteomes" id="UP000233534">
    <property type="component" value="Chromosome"/>
</dbReference>
<dbReference type="RefSeq" id="WP_101299259.1">
    <property type="nucleotide sequence ID" value="NZ_CP025197.1"/>
</dbReference>
<dbReference type="OrthoDB" id="1768896at2"/>
<dbReference type="Gene3D" id="1.10.287.1060">
    <property type="entry name" value="ESAT-6-like"/>
    <property type="match status" value="1"/>
</dbReference>
<dbReference type="EMBL" id="CP025197">
    <property type="protein sequence ID" value="AUG56668.1"/>
    <property type="molecule type" value="Genomic_DNA"/>
</dbReference>
<dbReference type="EMBL" id="NEMB01000003">
    <property type="protein sequence ID" value="PQQ66726.1"/>
    <property type="molecule type" value="Genomic_DNA"/>
</dbReference>
<dbReference type="Pfam" id="PF06013">
    <property type="entry name" value="WXG100"/>
    <property type="match status" value="1"/>
</dbReference>
<keyword evidence="7" id="KW-1185">Reference proteome</keyword>
<evidence type="ECO:0000313" key="2">
    <source>
        <dbReference type="EMBL" id="AUG56647.1"/>
    </source>
</evidence>
<dbReference type="SUPFAM" id="SSF140453">
    <property type="entry name" value="EsxAB dimer-like"/>
    <property type="match status" value="1"/>
</dbReference>
<dbReference type="EMBL" id="NEMB01000003">
    <property type="protein sequence ID" value="PQQ66716.1"/>
    <property type="molecule type" value="Genomic_DNA"/>
</dbReference>
<dbReference type="InterPro" id="IPR010310">
    <property type="entry name" value="T7SS_ESAT-6-like"/>
</dbReference>
<reference evidence="2 7" key="1">
    <citation type="submission" date="2017-12" db="EMBL/GenBank/DDBJ databases">
        <title>Complete genome sequence of Herbivorax saccincola GGR1, a novel Cellulosome-producing hydrolytic bacterium in a thermophilic biogas plant, established by Illumina and Nanopore MinION sequencing.</title>
        <authorList>
            <person name="Pechtl A."/>
            <person name="Ruckert C."/>
            <person name="Koeck D.E."/>
            <person name="Maus I."/>
            <person name="Winkler A."/>
            <person name="Kalinowski J."/>
            <person name="Puhler A."/>
            <person name="Schwarz W.W."/>
            <person name="Zverlov V.V."/>
            <person name="Schluter A."/>
            <person name="Liebl W."/>
        </authorList>
    </citation>
    <scope>NUCLEOTIDE SEQUENCE [LARGE SCALE GENOMIC DNA]</scope>
    <source>
        <strain evidence="2">GGR1</strain>
        <strain evidence="7">SR1</strain>
    </source>
</reference>
<evidence type="ECO:0000313" key="8">
    <source>
        <dbReference type="Proteomes" id="UP000239720"/>
    </source>
</evidence>
<evidence type="ECO:0000313" key="7">
    <source>
        <dbReference type="Proteomes" id="UP000233534"/>
    </source>
</evidence>
<name>A0A2K9DYQ4_9FIRM</name>
<dbReference type="KEGG" id="hsc:HVS_03605"/>
<evidence type="ECO:0000313" key="3">
    <source>
        <dbReference type="EMBL" id="AUG56668.1"/>
    </source>
</evidence>
<evidence type="ECO:0000313" key="5">
    <source>
        <dbReference type="EMBL" id="PQQ66720.1"/>
    </source>
</evidence>
<evidence type="ECO:0000256" key="1">
    <source>
        <dbReference type="RuleBase" id="RU362001"/>
    </source>
</evidence>
<proteinExistence type="inferred from homology"/>
<dbReference type="EMBL" id="CP025197">
    <property type="protein sequence ID" value="AUG56647.1"/>
    <property type="molecule type" value="Genomic_DNA"/>
</dbReference>
<dbReference type="EMBL" id="NEMB01000003">
    <property type="protein sequence ID" value="PQQ66720.1"/>
    <property type="molecule type" value="Genomic_DNA"/>
</dbReference>
<dbReference type="NCBIfam" id="TIGR03930">
    <property type="entry name" value="WXG100_ESAT6"/>
    <property type="match status" value="1"/>
</dbReference>
<gene>
    <name evidence="4" type="ORF">B9R14_08120</name>
    <name evidence="5" type="ORF">B9R14_08140</name>
    <name evidence="6" type="ORF">B9R14_08170</name>
    <name evidence="2" type="ORF">HVS_03495</name>
    <name evidence="3" type="ORF">HVS_03605</name>
</gene>
<dbReference type="AlphaFoldDB" id="A0A2K9DYQ4"/>
<dbReference type="Proteomes" id="UP000239720">
    <property type="component" value="Unassembled WGS sequence"/>
</dbReference>
<comment type="similarity">
    <text evidence="1">Belongs to the WXG100 family.</text>
</comment>
<evidence type="ECO:0000313" key="4">
    <source>
        <dbReference type="EMBL" id="PQQ66716.1"/>
    </source>
</evidence>
<evidence type="ECO:0000313" key="6">
    <source>
        <dbReference type="EMBL" id="PQQ66726.1"/>
    </source>
</evidence>
<accession>A0A2K9DYQ4</accession>
<organism evidence="2 7">
    <name type="scientific">Acetivibrio saccincola</name>
    <dbReference type="NCBI Taxonomy" id="1677857"/>
    <lineage>
        <taxon>Bacteria</taxon>
        <taxon>Bacillati</taxon>
        <taxon>Bacillota</taxon>
        <taxon>Clostridia</taxon>
        <taxon>Eubacteriales</taxon>
        <taxon>Oscillospiraceae</taxon>
        <taxon>Acetivibrio</taxon>
    </lineage>
</organism>
<dbReference type="InterPro" id="IPR036689">
    <property type="entry name" value="ESAT-6-like_sf"/>
</dbReference>
<protein>
    <recommendedName>
        <fullName evidence="1">ESAT-6-like protein</fullName>
    </recommendedName>
</protein>